<dbReference type="AlphaFoldDB" id="A0ABD1WW60"/>
<evidence type="ECO:0000313" key="1">
    <source>
        <dbReference type="EMBL" id="KAL2553931.1"/>
    </source>
</evidence>
<comment type="caution">
    <text evidence="1">The sequence shown here is derived from an EMBL/GenBank/DDBJ whole genome shotgun (WGS) entry which is preliminary data.</text>
</comment>
<dbReference type="PANTHER" id="PTHR48049">
    <property type="entry name" value="GLYCOSYLTRANSFERASE"/>
    <property type="match status" value="1"/>
</dbReference>
<keyword evidence="2" id="KW-1185">Reference proteome</keyword>
<name>A0ABD1WW60_9LAMI</name>
<sequence length="162" mass="18861">MPYLKKAFDGLENELTRFLEDSAPDWILYDFAAHGLPPVAARLGISRAFFSIMNAWFLAFFGLSETRINYYDERNKAEEFIIPPKWVRFETKVAYRRYEANWIVAATRKNDSGFSDFYGSGKVIDGSKAAIRIMLSEFFYRMSSTISNIYIYVPNYFSKWAA</sequence>
<organism evidence="1 2">
    <name type="scientific">Forsythia ovata</name>
    <dbReference type="NCBI Taxonomy" id="205694"/>
    <lineage>
        <taxon>Eukaryota</taxon>
        <taxon>Viridiplantae</taxon>
        <taxon>Streptophyta</taxon>
        <taxon>Embryophyta</taxon>
        <taxon>Tracheophyta</taxon>
        <taxon>Spermatophyta</taxon>
        <taxon>Magnoliopsida</taxon>
        <taxon>eudicotyledons</taxon>
        <taxon>Gunneridae</taxon>
        <taxon>Pentapetalae</taxon>
        <taxon>asterids</taxon>
        <taxon>lamiids</taxon>
        <taxon>Lamiales</taxon>
        <taxon>Oleaceae</taxon>
        <taxon>Forsythieae</taxon>
        <taxon>Forsythia</taxon>
    </lineage>
</organism>
<reference evidence="2" key="1">
    <citation type="submission" date="2024-07" db="EMBL/GenBank/DDBJ databases">
        <title>Two chromosome-level genome assemblies of Korean endemic species Abeliophyllum distichum and Forsythia ovata (Oleaceae).</title>
        <authorList>
            <person name="Jang H."/>
        </authorList>
    </citation>
    <scope>NUCLEOTIDE SEQUENCE [LARGE SCALE GENOMIC DNA]</scope>
</reference>
<dbReference type="EMBL" id="JBFOLJ010000002">
    <property type="protein sequence ID" value="KAL2553931.1"/>
    <property type="molecule type" value="Genomic_DNA"/>
</dbReference>
<dbReference type="InterPro" id="IPR050481">
    <property type="entry name" value="UDP-glycosyltransf_plant"/>
</dbReference>
<protein>
    <submittedName>
        <fullName evidence="1">UDP-glycosyltransferase 91C1</fullName>
    </submittedName>
</protein>
<dbReference type="SUPFAM" id="SSF53756">
    <property type="entry name" value="UDP-Glycosyltransferase/glycogen phosphorylase"/>
    <property type="match status" value="1"/>
</dbReference>
<dbReference type="PANTHER" id="PTHR48049:SF60">
    <property type="entry name" value="UDP-GLYCOSYLTRANSFERASE 91B1"/>
    <property type="match status" value="1"/>
</dbReference>
<gene>
    <name evidence="1" type="ORF">Fot_07550</name>
</gene>
<dbReference type="Proteomes" id="UP001604277">
    <property type="component" value="Unassembled WGS sequence"/>
</dbReference>
<accession>A0ABD1WW60</accession>
<dbReference type="Gene3D" id="3.40.50.2000">
    <property type="entry name" value="Glycogen Phosphorylase B"/>
    <property type="match status" value="1"/>
</dbReference>
<proteinExistence type="predicted"/>
<evidence type="ECO:0000313" key="2">
    <source>
        <dbReference type="Proteomes" id="UP001604277"/>
    </source>
</evidence>